<keyword evidence="2" id="KW-1185">Reference proteome</keyword>
<protein>
    <submittedName>
        <fullName evidence="1">Uncharacterized protein</fullName>
    </submittedName>
</protein>
<reference evidence="1 2" key="1">
    <citation type="journal article" date="2022" name="DNA Res.">
        <title>Chromosomal-level genome assembly of the orchid tree Bauhinia variegata (Leguminosae; Cercidoideae) supports the allotetraploid origin hypothesis of Bauhinia.</title>
        <authorList>
            <person name="Zhong Y."/>
            <person name="Chen Y."/>
            <person name="Zheng D."/>
            <person name="Pang J."/>
            <person name="Liu Y."/>
            <person name="Luo S."/>
            <person name="Meng S."/>
            <person name="Qian L."/>
            <person name="Wei D."/>
            <person name="Dai S."/>
            <person name="Zhou R."/>
        </authorList>
    </citation>
    <scope>NUCLEOTIDE SEQUENCE [LARGE SCALE GENOMIC DNA]</scope>
    <source>
        <strain evidence="1">BV-YZ2020</strain>
    </source>
</reference>
<accession>A0ACB9PEY1</accession>
<comment type="caution">
    <text evidence="1">The sequence shown here is derived from an EMBL/GenBank/DDBJ whole genome shotgun (WGS) entry which is preliminary data.</text>
</comment>
<name>A0ACB9PEY1_BAUVA</name>
<dbReference type="Proteomes" id="UP000828941">
    <property type="component" value="Chromosome 4"/>
</dbReference>
<gene>
    <name evidence="1" type="ORF">L6164_007833</name>
</gene>
<evidence type="ECO:0000313" key="1">
    <source>
        <dbReference type="EMBL" id="KAI4346976.1"/>
    </source>
</evidence>
<dbReference type="EMBL" id="CM039429">
    <property type="protein sequence ID" value="KAI4346976.1"/>
    <property type="molecule type" value="Genomic_DNA"/>
</dbReference>
<sequence>MALRPFPNVADSSLPASTPEAIENNVQPFFVLHKASSGRKERTSAGQGKLRKRNELSSSSPQSTKKLEGRIAEESGGHWFQQLQVETFDLVWSKIESTIKDVLRDTDASVFNQIQKWVMECFNATRSVGEPSFDEATRSFPILSDNTPSQLFAGLVITRNIEFVDDILTFKELSLFLKSHGCHVAMLSSLDFSVKNGISGCLKALLQEFLDAVVDAADMSILASWYREQGNYDKPLVVIINDLERCCGAILSDFILLLSEWVVKVPIVLIIGVATTVDAPKNIIPLHVLQQLCPCKFMLGSPAERMDAVVEAVLVKHCTRFTIGHKVALFLRNYFLNQDGTLTSFIRALKTACILHFSMEPLSLILGKILTAEQKDGNFSLSAETMLEYVSELPSHVRNQMVDQTGKNLAQDLLELVVIQKLWSTAVLCLCEAGKHSRVRLLDLFVEVLNSDLHLPSGFGSHLGAKNGLVLSSSKDQCQQHGILQRGGIICQIARKVRDLPTVILHQLVKRWEELTADVSEIHEKLEALQSSLRCEDDKSSNKISKENSKRHASRIPLSIGKDSGMINSQAVAFMDCLIRNYIRPIESLPFHEIFCFKNVEKLQLALIGDPRRAIQLDLLESHKILGCSCCKKSGSALLPSMHDSSILHSLSQEHGDLINLHDWFQSFTAIVLHHKTKRKQKAKQSPLPKKRKDTNESRDTSEASIQARFCKAATELQITGLVRMPSKRRPDFVQRIAFGI</sequence>
<proteinExistence type="predicted"/>
<organism evidence="1 2">
    <name type="scientific">Bauhinia variegata</name>
    <name type="common">Purple orchid tree</name>
    <name type="synonym">Phanera variegata</name>
    <dbReference type="NCBI Taxonomy" id="167791"/>
    <lineage>
        <taxon>Eukaryota</taxon>
        <taxon>Viridiplantae</taxon>
        <taxon>Streptophyta</taxon>
        <taxon>Embryophyta</taxon>
        <taxon>Tracheophyta</taxon>
        <taxon>Spermatophyta</taxon>
        <taxon>Magnoliopsida</taxon>
        <taxon>eudicotyledons</taxon>
        <taxon>Gunneridae</taxon>
        <taxon>Pentapetalae</taxon>
        <taxon>rosids</taxon>
        <taxon>fabids</taxon>
        <taxon>Fabales</taxon>
        <taxon>Fabaceae</taxon>
        <taxon>Cercidoideae</taxon>
        <taxon>Cercideae</taxon>
        <taxon>Bauhiniinae</taxon>
        <taxon>Bauhinia</taxon>
    </lineage>
</organism>
<evidence type="ECO:0000313" key="2">
    <source>
        <dbReference type="Proteomes" id="UP000828941"/>
    </source>
</evidence>